<reference evidence="1 2" key="1">
    <citation type="submission" date="2019-05" db="EMBL/GenBank/DDBJ databases">
        <title>Emergence of the Ug99 lineage of the wheat stem rust pathogen through somatic hybridization.</title>
        <authorList>
            <person name="Li F."/>
            <person name="Upadhyaya N.M."/>
            <person name="Sperschneider J."/>
            <person name="Matny O."/>
            <person name="Nguyen-Phuc H."/>
            <person name="Mago R."/>
            <person name="Raley C."/>
            <person name="Miller M.E."/>
            <person name="Silverstein K.A.T."/>
            <person name="Henningsen E."/>
            <person name="Hirsch C.D."/>
            <person name="Visser B."/>
            <person name="Pretorius Z.A."/>
            <person name="Steffenson B.J."/>
            <person name="Schwessinger B."/>
            <person name="Dodds P.N."/>
            <person name="Figueroa M."/>
        </authorList>
    </citation>
    <scope>NUCLEOTIDE SEQUENCE [LARGE SCALE GENOMIC DNA]</scope>
    <source>
        <strain evidence="1">21-0</strain>
    </source>
</reference>
<dbReference type="EMBL" id="VSWC01000080">
    <property type="protein sequence ID" value="KAA1092411.1"/>
    <property type="molecule type" value="Genomic_DNA"/>
</dbReference>
<name>A0A5B0NT66_PUCGR</name>
<comment type="caution">
    <text evidence="1">The sequence shown here is derived from an EMBL/GenBank/DDBJ whole genome shotgun (WGS) entry which is preliminary data.</text>
</comment>
<keyword evidence="2" id="KW-1185">Reference proteome</keyword>
<dbReference type="Proteomes" id="UP000324748">
    <property type="component" value="Unassembled WGS sequence"/>
</dbReference>
<accession>A0A5B0NT66</accession>
<sequence>MSLSKQISPNRFKSFIYELIPENPRSLVVRDRSGKCVSGPQAGIIRVTSNQKLLVAVETSTSYPFEGRLYIPQIPLPDRLQITVKTHTDFYDWHANCHSFLEPTRFTINSADISYRCLDLDQTFAQTWRKGEQSNTFRPSTLPLSLSAEDSEQDFFFLIQL</sequence>
<evidence type="ECO:0000313" key="1">
    <source>
        <dbReference type="EMBL" id="KAA1092411.1"/>
    </source>
</evidence>
<gene>
    <name evidence="1" type="ORF">PGT21_001820</name>
</gene>
<proteinExistence type="predicted"/>
<protein>
    <submittedName>
        <fullName evidence="1">Uncharacterized protein</fullName>
    </submittedName>
</protein>
<dbReference type="AlphaFoldDB" id="A0A5B0NT66"/>
<organism evidence="1 2">
    <name type="scientific">Puccinia graminis f. sp. tritici</name>
    <dbReference type="NCBI Taxonomy" id="56615"/>
    <lineage>
        <taxon>Eukaryota</taxon>
        <taxon>Fungi</taxon>
        <taxon>Dikarya</taxon>
        <taxon>Basidiomycota</taxon>
        <taxon>Pucciniomycotina</taxon>
        <taxon>Pucciniomycetes</taxon>
        <taxon>Pucciniales</taxon>
        <taxon>Pucciniaceae</taxon>
        <taxon>Puccinia</taxon>
    </lineage>
</organism>
<evidence type="ECO:0000313" key="2">
    <source>
        <dbReference type="Proteomes" id="UP000324748"/>
    </source>
</evidence>